<proteinExistence type="predicted"/>
<protein>
    <submittedName>
        <fullName evidence="1">Uncharacterized protein</fullName>
    </submittedName>
</protein>
<reference evidence="2" key="1">
    <citation type="journal article" date="2019" name="Int. J. Syst. Evol. Microbiol.">
        <title>The Global Catalogue of Microorganisms (GCM) 10K type strain sequencing project: providing services to taxonomists for standard genome sequencing and annotation.</title>
        <authorList>
            <consortium name="The Broad Institute Genomics Platform"/>
            <consortium name="The Broad Institute Genome Sequencing Center for Infectious Disease"/>
            <person name="Wu L."/>
            <person name="Ma J."/>
        </authorList>
    </citation>
    <scope>NUCLEOTIDE SEQUENCE [LARGE SCALE GENOMIC DNA]</scope>
    <source>
        <strain evidence="2">JCM 18303</strain>
    </source>
</reference>
<dbReference type="Proteomes" id="UP001428817">
    <property type="component" value="Unassembled WGS sequence"/>
</dbReference>
<evidence type="ECO:0000313" key="1">
    <source>
        <dbReference type="EMBL" id="GAA5146741.1"/>
    </source>
</evidence>
<name>A0ABP9PHT1_9PSEU</name>
<organism evidence="1 2">
    <name type="scientific">Pseudonocardia eucalypti</name>
    <dbReference type="NCBI Taxonomy" id="648755"/>
    <lineage>
        <taxon>Bacteria</taxon>
        <taxon>Bacillati</taxon>
        <taxon>Actinomycetota</taxon>
        <taxon>Actinomycetes</taxon>
        <taxon>Pseudonocardiales</taxon>
        <taxon>Pseudonocardiaceae</taxon>
        <taxon>Pseudonocardia</taxon>
    </lineage>
</organism>
<accession>A0ABP9PHT1</accession>
<sequence>MGAPGKFGLAETLGTVVAVARETAKMRPSESYARLACVVSGEYRRAQRLGVRREVRVRLAVW</sequence>
<comment type="caution">
    <text evidence="1">The sequence shown here is derived from an EMBL/GenBank/DDBJ whole genome shotgun (WGS) entry which is preliminary data.</text>
</comment>
<gene>
    <name evidence="1" type="ORF">GCM10023321_06640</name>
</gene>
<dbReference type="EMBL" id="BAABJP010000001">
    <property type="protein sequence ID" value="GAA5146741.1"/>
    <property type="molecule type" value="Genomic_DNA"/>
</dbReference>
<keyword evidence="2" id="KW-1185">Reference proteome</keyword>
<evidence type="ECO:0000313" key="2">
    <source>
        <dbReference type="Proteomes" id="UP001428817"/>
    </source>
</evidence>